<comment type="cofactor">
    <cofactor evidence="1">
        <name>FMN</name>
        <dbReference type="ChEBI" id="CHEBI:58210"/>
    </cofactor>
</comment>
<dbReference type="PROSITE" id="PS00108">
    <property type="entry name" value="PROTEIN_KINASE_ST"/>
    <property type="match status" value="1"/>
</dbReference>
<evidence type="ECO:0000256" key="10">
    <source>
        <dbReference type="ARBA" id="ARBA00022737"/>
    </source>
</evidence>
<dbReference type="SUPFAM" id="SSF55785">
    <property type="entry name" value="PYP-like sensor domain (PAS domain)"/>
    <property type="match status" value="1"/>
</dbReference>
<feature type="binding site" evidence="19">
    <location>
        <position position="396"/>
    </location>
    <ligand>
        <name>ATP</name>
        <dbReference type="ChEBI" id="CHEBI:30616"/>
    </ligand>
</feature>
<feature type="compositionally biased region" description="Polar residues" evidence="20">
    <location>
        <begin position="39"/>
        <end position="56"/>
    </location>
</feature>
<dbReference type="PROSITE" id="PS50112">
    <property type="entry name" value="PAS"/>
    <property type="match status" value="1"/>
</dbReference>
<keyword evidence="4" id="KW-0723">Serine/threonine-protein kinase</keyword>
<keyword evidence="14" id="KW-0157">Chromophore</keyword>
<comment type="catalytic activity">
    <reaction evidence="16">
        <text>L-threonyl-[protein] + ATP = O-phospho-L-threonyl-[protein] + ADP + H(+)</text>
        <dbReference type="Rhea" id="RHEA:46608"/>
        <dbReference type="Rhea" id="RHEA-COMP:11060"/>
        <dbReference type="Rhea" id="RHEA-COMP:11605"/>
        <dbReference type="ChEBI" id="CHEBI:15378"/>
        <dbReference type="ChEBI" id="CHEBI:30013"/>
        <dbReference type="ChEBI" id="CHEBI:30616"/>
        <dbReference type="ChEBI" id="CHEBI:61977"/>
        <dbReference type="ChEBI" id="CHEBI:456216"/>
        <dbReference type="EC" id="2.7.11.1"/>
    </reaction>
</comment>
<dbReference type="InterPro" id="IPR017441">
    <property type="entry name" value="Protein_kinase_ATP_BS"/>
</dbReference>
<proteinExistence type="evidence at transcript level"/>
<dbReference type="SMART" id="SM00086">
    <property type="entry name" value="PAC"/>
    <property type="match status" value="1"/>
</dbReference>
<dbReference type="InterPro" id="IPR000014">
    <property type="entry name" value="PAS"/>
</dbReference>
<dbReference type="FunFam" id="1.10.510.10:FF:000265">
    <property type="entry name" value="Putative LOV domain-containing protein"/>
    <property type="match status" value="1"/>
</dbReference>
<dbReference type="Gene3D" id="3.30.200.20">
    <property type="entry name" value="Phosphorylase Kinase, domain 1"/>
    <property type="match status" value="1"/>
</dbReference>
<dbReference type="InterPro" id="IPR008271">
    <property type="entry name" value="Ser/Thr_kinase_AS"/>
</dbReference>
<dbReference type="EMBL" id="KU700719">
    <property type="protein sequence ID" value="AML78443.1"/>
    <property type="molecule type" value="mRNA"/>
</dbReference>
<evidence type="ECO:0000256" key="14">
    <source>
        <dbReference type="ARBA" id="ARBA00022991"/>
    </source>
</evidence>
<evidence type="ECO:0000256" key="3">
    <source>
        <dbReference type="ARBA" id="ARBA00012513"/>
    </source>
</evidence>
<evidence type="ECO:0000256" key="7">
    <source>
        <dbReference type="ARBA" id="ARBA00022630"/>
    </source>
</evidence>
<evidence type="ECO:0000256" key="1">
    <source>
        <dbReference type="ARBA" id="ARBA00001917"/>
    </source>
</evidence>
<feature type="compositionally biased region" description="Basic and acidic residues" evidence="20">
    <location>
        <begin position="27"/>
        <end position="37"/>
    </location>
</feature>
<evidence type="ECO:0000256" key="6">
    <source>
        <dbReference type="ARBA" id="ARBA00022606"/>
    </source>
</evidence>
<evidence type="ECO:0000259" key="23">
    <source>
        <dbReference type="PROSITE" id="PS50113"/>
    </source>
</evidence>
<keyword evidence="6" id="KW-0716">Sensory transduction</keyword>
<feature type="domain" description="PAC" evidence="23">
    <location>
        <begin position="240"/>
        <end position="294"/>
    </location>
</feature>
<dbReference type="InterPro" id="IPR000700">
    <property type="entry name" value="PAS-assoc_C"/>
</dbReference>
<organism evidence="24">
    <name type="scientific">Cyanastrum cordifolium</name>
    <dbReference type="NCBI Taxonomy" id="44944"/>
    <lineage>
        <taxon>Eukaryota</taxon>
        <taxon>Viridiplantae</taxon>
        <taxon>Streptophyta</taxon>
        <taxon>Embryophyta</taxon>
        <taxon>Tracheophyta</taxon>
        <taxon>Spermatophyta</taxon>
        <taxon>Magnoliopsida</taxon>
        <taxon>Liliopsida</taxon>
        <taxon>Asparagales</taxon>
        <taxon>Tecophilaeaceae</taxon>
        <taxon>Cyanastrum</taxon>
    </lineage>
</organism>
<comment type="catalytic activity">
    <reaction evidence="17">
        <text>L-seryl-[protein] + ATP = O-phospho-L-seryl-[protein] + ADP + H(+)</text>
        <dbReference type="Rhea" id="RHEA:17989"/>
        <dbReference type="Rhea" id="RHEA-COMP:9863"/>
        <dbReference type="Rhea" id="RHEA-COMP:11604"/>
        <dbReference type="ChEBI" id="CHEBI:15378"/>
        <dbReference type="ChEBI" id="CHEBI:29999"/>
        <dbReference type="ChEBI" id="CHEBI:30616"/>
        <dbReference type="ChEBI" id="CHEBI:83421"/>
        <dbReference type="ChEBI" id="CHEBI:456216"/>
        <dbReference type="EC" id="2.7.11.1"/>
    </reaction>
</comment>
<reference evidence="24" key="1">
    <citation type="journal article" date="2016" name="Proc. Natl. Acad. Sci. U.S.A.">
        <title>Functional and topological diversity of LOV domain photoreceptors.</title>
        <authorList>
            <person name="Glantz S.T."/>
            <person name="Carpenter E.J."/>
            <person name="Melkonian M."/>
            <person name="Gardner K.H."/>
            <person name="Boyden E.S."/>
            <person name="Wong G.K."/>
            <person name="Chow B.Y."/>
        </authorList>
    </citation>
    <scope>NUCLEOTIDE SEQUENCE</scope>
    <source>
        <strain evidence="24">RDYY_2015896</strain>
    </source>
</reference>
<dbReference type="CDD" id="cd05574">
    <property type="entry name" value="STKc_phototropin_like"/>
    <property type="match status" value="1"/>
</dbReference>
<dbReference type="SMART" id="SM00220">
    <property type="entry name" value="S_TKc"/>
    <property type="match status" value="1"/>
</dbReference>
<feature type="region of interest" description="Disordered" evidence="20">
    <location>
        <begin position="1"/>
        <end position="110"/>
    </location>
</feature>
<keyword evidence="10" id="KW-0677">Repeat</keyword>
<dbReference type="Gene3D" id="1.10.510.10">
    <property type="entry name" value="Transferase(Phosphotransferase) domain 1"/>
    <property type="match status" value="1"/>
</dbReference>
<feature type="domain" description="PAS" evidence="22">
    <location>
        <begin position="170"/>
        <end position="239"/>
    </location>
</feature>
<evidence type="ECO:0000259" key="22">
    <source>
        <dbReference type="PROSITE" id="PS50112"/>
    </source>
</evidence>
<dbReference type="Pfam" id="PF13426">
    <property type="entry name" value="PAS_9"/>
    <property type="match status" value="1"/>
</dbReference>
<evidence type="ECO:0000256" key="19">
    <source>
        <dbReference type="PROSITE-ProRule" id="PRU10141"/>
    </source>
</evidence>
<keyword evidence="7" id="KW-0285">Flavoprotein</keyword>
<dbReference type="PROSITE" id="PS50011">
    <property type="entry name" value="PROTEIN_KINASE_DOM"/>
    <property type="match status" value="1"/>
</dbReference>
<dbReference type="GO" id="GO:0009882">
    <property type="term" value="F:blue light photoreceptor activity"/>
    <property type="evidence" value="ECO:0007669"/>
    <property type="project" value="UniProtKB-ARBA"/>
</dbReference>
<dbReference type="PROSITE" id="PS00107">
    <property type="entry name" value="PROTEIN_KINASE_ATP"/>
    <property type="match status" value="1"/>
</dbReference>
<keyword evidence="12" id="KW-0418">Kinase</keyword>
<evidence type="ECO:0000313" key="24">
    <source>
        <dbReference type="EMBL" id="AML78443.1"/>
    </source>
</evidence>
<dbReference type="PANTHER" id="PTHR45637">
    <property type="entry name" value="FLIPPASE KINASE 1-RELATED"/>
    <property type="match status" value="1"/>
</dbReference>
<dbReference type="FunFam" id="3.30.200.20:FF:000133">
    <property type="entry name" value="LOV domain-containing protein"/>
    <property type="match status" value="1"/>
</dbReference>
<evidence type="ECO:0000256" key="18">
    <source>
        <dbReference type="ARBA" id="ARBA00058424"/>
    </source>
</evidence>
<dbReference type="InterPro" id="IPR035965">
    <property type="entry name" value="PAS-like_dom_sf"/>
</dbReference>
<evidence type="ECO:0000256" key="20">
    <source>
        <dbReference type="SAM" id="MobiDB-lite"/>
    </source>
</evidence>
<evidence type="ECO:0000256" key="5">
    <source>
        <dbReference type="ARBA" id="ARBA00022543"/>
    </source>
</evidence>
<evidence type="ECO:0000256" key="8">
    <source>
        <dbReference type="ARBA" id="ARBA00022643"/>
    </source>
</evidence>
<dbReference type="Pfam" id="PF00069">
    <property type="entry name" value="Pkinase"/>
    <property type="match status" value="1"/>
</dbReference>
<dbReference type="EC" id="2.7.11.1" evidence="3"/>
<evidence type="ECO:0000256" key="9">
    <source>
        <dbReference type="ARBA" id="ARBA00022679"/>
    </source>
</evidence>
<dbReference type="InterPro" id="IPR000719">
    <property type="entry name" value="Prot_kinase_dom"/>
</dbReference>
<dbReference type="GO" id="GO:0004674">
    <property type="term" value="F:protein serine/threonine kinase activity"/>
    <property type="evidence" value="ECO:0007669"/>
    <property type="project" value="UniProtKB-KW"/>
</dbReference>
<evidence type="ECO:0000256" key="15">
    <source>
        <dbReference type="ARBA" id="ARBA00023170"/>
    </source>
</evidence>
<dbReference type="CDD" id="cd00130">
    <property type="entry name" value="PAS"/>
    <property type="match status" value="1"/>
</dbReference>
<sequence>MQVEVSKHTEGSKDTMVRPNGLPESLIRYDARQKDVARSSVSELVTAVNEPSSLNRPFTGRKSASRGETVTSQAPRRRSSESGSPVGRNSHSGMRSSMQKISELPELGNKSRKSGLRSFMGLIGIGQPNIDKHEVEVPMEVDPLMESDDERPESFDDQARKKEMRKGIDLATTLERIEKNFVITDPRLPDNPIIFASDSFLELTEYSREEILGRNCRFLQGPETDRSTVKKIREAIDNQRDVTVQLINYTKSGKKFWNLFHLQPMRDQKGEVQYFIGVQLDGSEYVEPFYNCIPEATAKESTKLVKETAENVDEAVRELPDANLKPEDLWANHSKAVLPKPHSKDTSSWRAIQRVLEGGEKVGLNHFRPIKPLGSGDTGSVHLVELLETGEYFAMKAMEKNVMLNRNKVHRTCAEREILDMLDHPFLPTLYASFQTKSHICLITDYCPGGELFVLLDRQPMKVLKEDAVRFYAAEVVVALEYLHCQGIIYRDLKPENILLRRDGHVSLTDFDLSCLTSCKPQLLLPDDEDKKKRRKGRTPPIFIAEPMRASNSFVGTEEYIAPEIITGAGHTSAVDWWALGILLYEMFYGYTPFRGKTRQNTFANILHKDLKFPGSISVSLPARQLMYRLLHRDPKNRLGSCEGANEIKRHPFFRGINWALVRCMTPPKLDAPITEKEVKSADAELGDIETNVF</sequence>
<evidence type="ECO:0000256" key="11">
    <source>
        <dbReference type="ARBA" id="ARBA00022741"/>
    </source>
</evidence>
<feature type="compositionally biased region" description="Basic and acidic residues" evidence="20">
    <location>
        <begin position="1"/>
        <end position="16"/>
    </location>
</feature>
<dbReference type="FunFam" id="3.30.450.20:FF:000002">
    <property type="entry name" value="LOV domain-containing protein"/>
    <property type="match status" value="1"/>
</dbReference>
<keyword evidence="13 19" id="KW-0067">ATP-binding</keyword>
<evidence type="ECO:0000256" key="2">
    <source>
        <dbReference type="ARBA" id="ARBA00009903"/>
    </source>
</evidence>
<dbReference type="Gene3D" id="3.30.450.20">
    <property type="entry name" value="PAS domain"/>
    <property type="match status" value="1"/>
</dbReference>
<dbReference type="AlphaFoldDB" id="A0A126X157"/>
<evidence type="ECO:0000256" key="17">
    <source>
        <dbReference type="ARBA" id="ARBA00048679"/>
    </source>
</evidence>
<feature type="compositionally biased region" description="Polar residues" evidence="20">
    <location>
        <begin position="81"/>
        <end position="100"/>
    </location>
</feature>
<accession>A0A126X157</accession>
<keyword evidence="9" id="KW-0808">Transferase</keyword>
<dbReference type="InterPro" id="IPR011009">
    <property type="entry name" value="Kinase-like_dom_sf"/>
</dbReference>
<name>A0A126X157_9ASPA</name>
<evidence type="ECO:0000256" key="16">
    <source>
        <dbReference type="ARBA" id="ARBA00047899"/>
    </source>
</evidence>
<keyword evidence="8" id="KW-0288">FMN</keyword>
<protein>
    <recommendedName>
        <fullName evidence="3">non-specific serine/threonine protein kinase</fullName>
        <ecNumber evidence="3">2.7.11.1</ecNumber>
    </recommendedName>
</protein>
<comment type="function">
    <text evidence="18">Protein kinase that acts as a blue light photoreceptor in a signal-transduction pathway for phototropic responses. Regulates a wide range of physiological activities in plants that maximize the efficiency of photosynthesis, such as chloroplast relocations, stomata opening, and leaf expansion.</text>
</comment>
<dbReference type="PROSITE" id="PS50113">
    <property type="entry name" value="PAC"/>
    <property type="match status" value="1"/>
</dbReference>
<keyword evidence="15" id="KW-0675">Receptor</keyword>
<evidence type="ECO:0000256" key="13">
    <source>
        <dbReference type="ARBA" id="ARBA00022840"/>
    </source>
</evidence>
<evidence type="ECO:0000256" key="4">
    <source>
        <dbReference type="ARBA" id="ARBA00022527"/>
    </source>
</evidence>
<dbReference type="SUPFAM" id="SSF56112">
    <property type="entry name" value="Protein kinase-like (PK-like)"/>
    <property type="match status" value="1"/>
</dbReference>
<feature type="domain" description="Protein kinase" evidence="21">
    <location>
        <begin position="367"/>
        <end position="654"/>
    </location>
</feature>
<dbReference type="NCBIfam" id="TIGR00229">
    <property type="entry name" value="sensory_box"/>
    <property type="match status" value="1"/>
</dbReference>
<comment type="similarity">
    <text evidence="2">Belongs to the protein kinase superfamily. AGC Ser/Thr protein kinase family.</text>
</comment>
<keyword evidence="5" id="KW-0600">Photoreceptor protein</keyword>
<dbReference type="InterPro" id="IPR001610">
    <property type="entry name" value="PAC"/>
</dbReference>
<dbReference type="GO" id="GO:0005524">
    <property type="term" value="F:ATP binding"/>
    <property type="evidence" value="ECO:0007669"/>
    <property type="project" value="UniProtKB-UniRule"/>
</dbReference>
<keyword evidence="11 19" id="KW-0547">Nucleotide-binding</keyword>
<evidence type="ECO:0000259" key="21">
    <source>
        <dbReference type="PROSITE" id="PS50011"/>
    </source>
</evidence>
<evidence type="ECO:0000256" key="12">
    <source>
        <dbReference type="ARBA" id="ARBA00022777"/>
    </source>
</evidence>